<accession>F3NQ90</accession>
<keyword evidence="2" id="KW-1133">Transmembrane helix</keyword>
<dbReference type="EMBL" id="AEYX01000043">
    <property type="protein sequence ID" value="EGG44350.1"/>
    <property type="molecule type" value="Genomic_DNA"/>
</dbReference>
<feature type="compositionally biased region" description="Polar residues" evidence="1">
    <location>
        <begin position="36"/>
        <end position="53"/>
    </location>
</feature>
<dbReference type="eggNOG" id="ENOG5031PEZ">
    <property type="taxonomic scope" value="Bacteria"/>
</dbReference>
<dbReference type="AlphaFoldDB" id="F3NQ90"/>
<feature type="region of interest" description="Disordered" evidence="1">
    <location>
        <begin position="26"/>
        <end position="55"/>
    </location>
</feature>
<comment type="caution">
    <text evidence="3">The sequence shown here is derived from an EMBL/GenBank/DDBJ whole genome shotgun (WGS) entry which is preliminary data.</text>
</comment>
<sequence length="284" mass="30405">MADVCERQGKQVVYGYGRSIESHHGAQHVRPLCSGGTPNRVTDESTSSESHSPGFTARCSLVTAQSRRVIGEVISAARCHDAACRAPVCHPPGRTRLRPTPGVSPTTAKPSWPHANRSCPMRRRLTFRRDASQRVGPGGQGAVGAEPGPDRDRSMAAAETVALVLDEESPLPESAADVEELACRLRGHVSQLGLVVPPEAPVLRRAQQLASAGIPEGYMPSRVHLVRLAEATQDLIAAVQAHDVPPAKPVQRRRWWKPPINVLRGAVFALALACVVLAASVPRT</sequence>
<dbReference type="InterPro" id="IPR046300">
    <property type="entry name" value="DUF6415"/>
</dbReference>
<feature type="region of interest" description="Disordered" evidence="1">
    <location>
        <begin position="95"/>
        <end position="153"/>
    </location>
</feature>
<dbReference type="Pfam" id="PF19979">
    <property type="entry name" value="DUF6415"/>
    <property type="match status" value="1"/>
</dbReference>
<name>F3NQ90_9ACTN</name>
<evidence type="ECO:0000256" key="1">
    <source>
        <dbReference type="SAM" id="MobiDB-lite"/>
    </source>
</evidence>
<evidence type="ECO:0000256" key="2">
    <source>
        <dbReference type="SAM" id="Phobius"/>
    </source>
</evidence>
<reference evidence="3 4" key="1">
    <citation type="journal article" date="2011" name="J. Bacteriol.">
        <title>Draft genome sequence of the marine bacterium Streptomyces griseoaurantiacus M045, which produces novel manumycin-type antibiotics with a pABA core component.</title>
        <authorList>
            <person name="Li F."/>
            <person name="Jiang P."/>
            <person name="Zheng H."/>
            <person name="Wang S."/>
            <person name="Zhao G."/>
            <person name="Qin S."/>
            <person name="Liu Z."/>
        </authorList>
    </citation>
    <scope>NUCLEOTIDE SEQUENCE [LARGE SCALE GENOMIC DNA]</scope>
    <source>
        <strain evidence="3 4">M045</strain>
    </source>
</reference>
<keyword evidence="2" id="KW-0472">Membrane</keyword>
<gene>
    <name evidence="3" type="ORF">SGM_5165</name>
</gene>
<evidence type="ECO:0000313" key="3">
    <source>
        <dbReference type="EMBL" id="EGG44350.1"/>
    </source>
</evidence>
<feature type="transmembrane region" description="Helical" evidence="2">
    <location>
        <begin position="262"/>
        <end position="281"/>
    </location>
</feature>
<dbReference type="STRING" id="996637.SGM_5165"/>
<dbReference type="Proteomes" id="UP000003022">
    <property type="component" value="Unassembled WGS sequence"/>
</dbReference>
<organism evidence="3 4">
    <name type="scientific">Streptomyces griseoaurantiacus M045</name>
    <dbReference type="NCBI Taxonomy" id="996637"/>
    <lineage>
        <taxon>Bacteria</taxon>
        <taxon>Bacillati</taxon>
        <taxon>Actinomycetota</taxon>
        <taxon>Actinomycetes</taxon>
        <taxon>Kitasatosporales</taxon>
        <taxon>Streptomycetaceae</taxon>
        <taxon>Streptomyces</taxon>
        <taxon>Streptomyces aurantiacus group</taxon>
    </lineage>
</organism>
<protein>
    <submittedName>
        <fullName evidence="3">Uncharacterized protein</fullName>
    </submittedName>
</protein>
<keyword evidence="2" id="KW-0812">Transmembrane</keyword>
<proteinExistence type="predicted"/>
<evidence type="ECO:0000313" key="4">
    <source>
        <dbReference type="Proteomes" id="UP000003022"/>
    </source>
</evidence>
<keyword evidence="4" id="KW-1185">Reference proteome</keyword>